<reference evidence="3" key="1">
    <citation type="submission" date="2016-10" db="EMBL/GenBank/DDBJ databases">
        <authorList>
            <person name="Varghese N."/>
            <person name="Submissions S."/>
        </authorList>
    </citation>
    <scope>NUCLEOTIDE SEQUENCE [LARGE SCALE GENOMIC DNA]</scope>
    <source>
        <strain evidence="3">DSM 16995</strain>
    </source>
</reference>
<evidence type="ECO:0008006" key="4">
    <source>
        <dbReference type="Google" id="ProtNLM"/>
    </source>
</evidence>
<dbReference type="Pfam" id="PF11288">
    <property type="entry name" value="DUF3089"/>
    <property type="match status" value="1"/>
</dbReference>
<evidence type="ECO:0000256" key="1">
    <source>
        <dbReference type="SAM" id="SignalP"/>
    </source>
</evidence>
<accession>A0A1G9FQT2</accession>
<dbReference type="AlphaFoldDB" id="A0A1G9FQT2"/>
<sequence length="325" mass="36230">MLKKISIINVLFLLLLCTITTAGHCADQTRIDPDYSISDNWLTLPASIDKNIDVFWVYPTVYTGKAPIASINDSQMRDGAKLTLRTQAAVFKDSANIFAPLYRQANMSILGQDNLHKDQFLNVGKSDVRAAFNHYLREFNNGRPFILASHSQGSVIVTALMKELMENPDLRDKLVAAYAIGWGITQDDLNNFTFLKVCEKADQTGCIVTYNCVADGYQKAAPTILPGTLVVNPLDWTTNSEKVSADKNKGAVFFDKDGIKSETIPNYCSAEIKDGGLVVDMKNTAPMKRMPFGEGVYHVYDYSLFFDNLKANVAERIKAYQKDHK</sequence>
<evidence type="ECO:0000313" key="3">
    <source>
        <dbReference type="Proteomes" id="UP000199053"/>
    </source>
</evidence>
<protein>
    <recommendedName>
        <fullName evidence="4">DUF3089 domain-containing protein</fullName>
    </recommendedName>
</protein>
<name>A0A1G9FQT2_9BACT</name>
<feature type="chain" id="PRO_5011770311" description="DUF3089 domain-containing protein" evidence="1">
    <location>
        <begin position="23"/>
        <end position="325"/>
    </location>
</feature>
<dbReference type="Proteomes" id="UP000199053">
    <property type="component" value="Unassembled WGS sequence"/>
</dbReference>
<dbReference type="SUPFAM" id="SSF53474">
    <property type="entry name" value="alpha/beta-Hydrolases"/>
    <property type="match status" value="1"/>
</dbReference>
<dbReference type="InterPro" id="IPR029058">
    <property type="entry name" value="AB_hydrolase_fold"/>
</dbReference>
<feature type="signal peptide" evidence="1">
    <location>
        <begin position="1"/>
        <end position="22"/>
    </location>
</feature>
<gene>
    <name evidence="2" type="ORF">SAMN05660337_1662</name>
</gene>
<dbReference type="InterPro" id="IPR021440">
    <property type="entry name" value="DUF3089"/>
</dbReference>
<keyword evidence="1" id="KW-0732">Signal</keyword>
<dbReference type="STRING" id="246191.SAMN05660337_1662"/>
<dbReference type="RefSeq" id="WP_092159997.1">
    <property type="nucleotide sequence ID" value="NZ_FNGA01000002.1"/>
</dbReference>
<keyword evidence="3" id="KW-1185">Reference proteome</keyword>
<dbReference type="OrthoDB" id="9794645at2"/>
<proteinExistence type="predicted"/>
<dbReference type="EMBL" id="FNGA01000002">
    <property type="protein sequence ID" value="SDK90776.1"/>
    <property type="molecule type" value="Genomic_DNA"/>
</dbReference>
<evidence type="ECO:0000313" key="2">
    <source>
        <dbReference type="EMBL" id="SDK90776.1"/>
    </source>
</evidence>
<organism evidence="2 3">
    <name type="scientific">Maridesulfovibrio ferrireducens</name>
    <dbReference type="NCBI Taxonomy" id="246191"/>
    <lineage>
        <taxon>Bacteria</taxon>
        <taxon>Pseudomonadati</taxon>
        <taxon>Thermodesulfobacteriota</taxon>
        <taxon>Desulfovibrionia</taxon>
        <taxon>Desulfovibrionales</taxon>
        <taxon>Desulfovibrionaceae</taxon>
        <taxon>Maridesulfovibrio</taxon>
    </lineage>
</organism>